<reference evidence="2" key="1">
    <citation type="journal article" date="2019" name="Int. J. Syst. Evol. Microbiol.">
        <title>The Global Catalogue of Microorganisms (GCM) 10K type strain sequencing project: providing services to taxonomists for standard genome sequencing and annotation.</title>
        <authorList>
            <consortium name="The Broad Institute Genomics Platform"/>
            <consortium name="The Broad Institute Genome Sequencing Center for Infectious Disease"/>
            <person name="Wu L."/>
            <person name="Ma J."/>
        </authorList>
    </citation>
    <scope>NUCLEOTIDE SEQUENCE [LARGE SCALE GENOMIC DNA]</scope>
    <source>
        <strain evidence="2">KCTC 42255</strain>
    </source>
</reference>
<comment type="caution">
    <text evidence="1">The sequence shown here is derived from an EMBL/GenBank/DDBJ whole genome shotgun (WGS) entry which is preliminary data.</text>
</comment>
<evidence type="ECO:0000313" key="1">
    <source>
        <dbReference type="EMBL" id="MFD2696789.1"/>
    </source>
</evidence>
<evidence type="ECO:0008006" key="3">
    <source>
        <dbReference type="Google" id="ProtNLM"/>
    </source>
</evidence>
<keyword evidence="2" id="KW-1185">Reference proteome</keyword>
<accession>A0ABW5SB29</accession>
<dbReference type="Gene3D" id="2.40.160.50">
    <property type="entry name" value="membrane protein fhac: a member of the omp85/tpsb transporter family"/>
    <property type="match status" value="1"/>
</dbReference>
<dbReference type="PROSITE" id="PS51257">
    <property type="entry name" value="PROKAR_LIPOPROTEIN"/>
    <property type="match status" value="1"/>
</dbReference>
<evidence type="ECO:0000313" key="2">
    <source>
        <dbReference type="Proteomes" id="UP001597357"/>
    </source>
</evidence>
<protein>
    <recommendedName>
        <fullName evidence="3">POTRA domain-containing protein</fullName>
    </recommendedName>
</protein>
<dbReference type="Proteomes" id="UP001597357">
    <property type="component" value="Unassembled WGS sequence"/>
</dbReference>
<dbReference type="EMBL" id="JBHULZ010000008">
    <property type="protein sequence ID" value="MFD2696789.1"/>
    <property type="molecule type" value="Genomic_DNA"/>
</dbReference>
<dbReference type="RefSeq" id="WP_379043465.1">
    <property type="nucleotide sequence ID" value="NZ_JBHULZ010000008.1"/>
</dbReference>
<sequence length="558" mass="64427">MNRTFIQIILLLLISCPFGFSQTTVKAYILNTVISKAKSDTLEVLQTKSVKELKRVLNQRITNLQKQGYIDAEFNFLKAQKNNTYIYRLKKGKQFEYIHLKITDSLALDLAECDLKIFNKTIKLPIVGLEEQLTKINNCLANKGQPFLQIQIIKIQKKDNNLFAALQLNSSKNRQLDEIIIKGYSKFPKSFLKHRLQLITGVNFNKEEILEKYKQIQQLNFASSIKPPEILFQKDSTKLYLFLNKQKQNEFDGYLGFSNEDQGKFNLNGYLNLSLLNNFNQGERIDLSYLNNAESQLEFKLATELPYLFNSPIGINLRFNLLRKDSTFTRNTFGAQINYSIKNWKPYIGYTSIKSNQTQSIPSFSQKINLSNYNAKFLQIGVRLDANQRKDFFTPPSYLNLSTSFGSRKATINSSQQIYTLQHQHFLPIAKRSGIRTHLTAHYLESKDYFINELSFFGGINSFRGIEENSLTTNFYAILQTEYRFKFASNFYLHSILDYGLYTPLPNSSLENLTSLGFGLALNTKAGKLELMFANAKYPGTGFKFRNTLVHLRLQSRF</sequence>
<name>A0ABW5SB29_9FLAO</name>
<organism evidence="1 2">
    <name type="scientific">Mesonia sediminis</name>
    <dbReference type="NCBI Taxonomy" id="1703946"/>
    <lineage>
        <taxon>Bacteria</taxon>
        <taxon>Pseudomonadati</taxon>
        <taxon>Bacteroidota</taxon>
        <taxon>Flavobacteriia</taxon>
        <taxon>Flavobacteriales</taxon>
        <taxon>Flavobacteriaceae</taxon>
        <taxon>Mesonia</taxon>
    </lineage>
</organism>
<gene>
    <name evidence="1" type="ORF">ACFSQ0_02190</name>
</gene>
<proteinExistence type="predicted"/>